<dbReference type="PATRIC" id="fig|2162.9.peg.269"/>
<dbReference type="EMBL" id="LN515531">
    <property type="protein sequence ID" value="CEA12621.1"/>
    <property type="molecule type" value="Genomic_DNA"/>
</dbReference>
<proteinExistence type="predicted"/>
<sequence>MKIIIAGGAGFVGRNLVRVMLQNGFKENEIVVIDFNQENLEYFREYNIKTLFADLSKKGEWEKEFENSDYLINLAAQISSPEYEPFHRNNVLNTQNLINAAKENGTKRIIHFSSAAVLSVRKDDYANTKSEGENLVKDSGLEYCIIRPSLMYGPTDDKNIGYLIKFAKKFPFFPIPGNGKWPRQPIYIDDMCLLIISLVKDFPKNQIYGINGREVIYFKDMIKIVLNEVDGFHFRLFLPVSVFKFAMMFYQKLIGNEEFTTDQVDSLTAEEVFPDYAWWDEFNITPTSFQEGVKKMIEVESNIG</sequence>
<reference evidence="2" key="1">
    <citation type="submission" date="2014-08" db="EMBL/GenBank/DDBJ databases">
        <authorList>
            <person name="Wibberg D."/>
        </authorList>
    </citation>
    <scope>NUCLEOTIDE SEQUENCE</scope>
</reference>
<protein>
    <recommendedName>
        <fullName evidence="1">NAD-dependent epimerase/dehydratase domain-containing protein</fullName>
    </recommendedName>
</protein>
<dbReference type="InterPro" id="IPR036291">
    <property type="entry name" value="NAD(P)-bd_dom_sf"/>
</dbReference>
<dbReference type="InterPro" id="IPR001509">
    <property type="entry name" value="Epimerase_deHydtase"/>
</dbReference>
<dbReference type="AlphaFoldDB" id="A0A090JT90"/>
<dbReference type="SUPFAM" id="SSF51735">
    <property type="entry name" value="NAD(P)-binding Rossmann-fold domains"/>
    <property type="match status" value="1"/>
</dbReference>
<name>A0A090JT90_METFO</name>
<evidence type="ECO:0000313" key="2">
    <source>
        <dbReference type="EMBL" id="CEA12621.1"/>
    </source>
</evidence>
<evidence type="ECO:0000259" key="1">
    <source>
        <dbReference type="Pfam" id="PF01370"/>
    </source>
</evidence>
<organism evidence="2">
    <name type="scientific">Methanobacterium formicicum</name>
    <dbReference type="NCBI Taxonomy" id="2162"/>
    <lineage>
        <taxon>Archaea</taxon>
        <taxon>Methanobacteriati</taxon>
        <taxon>Methanobacteriota</taxon>
        <taxon>Methanomada group</taxon>
        <taxon>Methanobacteria</taxon>
        <taxon>Methanobacteriales</taxon>
        <taxon>Methanobacteriaceae</taxon>
        <taxon>Methanobacterium</taxon>
    </lineage>
</organism>
<feature type="domain" description="NAD-dependent epimerase/dehydratase" evidence="1">
    <location>
        <begin position="3"/>
        <end position="208"/>
    </location>
</feature>
<accession>A0A090JT90</accession>
<dbReference type="PANTHER" id="PTHR12126:SF11">
    <property type="entry name" value="NADH DEHYDROGENASE [UBIQUINONE] 1 ALPHA SUBCOMPLEX SUBUNIT 9, MITOCHONDRIAL"/>
    <property type="match status" value="1"/>
</dbReference>
<gene>
    <name evidence="2" type="ORF">DSM1535_0257</name>
</gene>
<dbReference type="KEGG" id="mfi:DSM1535_0257"/>
<dbReference type="PANTHER" id="PTHR12126">
    <property type="entry name" value="NADH-UBIQUINONE OXIDOREDUCTASE 39 KDA SUBUNIT-RELATED"/>
    <property type="match status" value="1"/>
</dbReference>
<dbReference type="Pfam" id="PF01370">
    <property type="entry name" value="Epimerase"/>
    <property type="match status" value="1"/>
</dbReference>
<dbReference type="GO" id="GO:0044877">
    <property type="term" value="F:protein-containing complex binding"/>
    <property type="evidence" value="ECO:0007669"/>
    <property type="project" value="TreeGrafter"/>
</dbReference>
<dbReference type="InterPro" id="IPR051207">
    <property type="entry name" value="ComplexI_NDUFA9_subunit"/>
</dbReference>
<dbReference type="RefSeq" id="WP_052659942.1">
    <property type="nucleotide sequence ID" value="NZ_JARVXG010000041.1"/>
</dbReference>
<dbReference type="Gene3D" id="3.40.50.720">
    <property type="entry name" value="NAD(P)-binding Rossmann-like Domain"/>
    <property type="match status" value="1"/>
</dbReference>